<sequence>MNRVRALTTIRHLRVSLIQAGGLPWARYPCHVDAVSNDAPPPRRHGGGGKAQRGQSRWQSSASRIATARLPAVAVDALASMVEDDASLDPFALVADELDLLANRMRSMVRAEVPKLATAAEYFFRLGAEGKRFRPTVLLLMASSLSSVEPFACPGTSCTGRDLSALGTSSSSMPSSPSSPPWSSSSSLSSLSSDSSSSPIADERRSRQQRLAEITEMIHVASLLHDDVLDHASTRRGVGSLNYVMGNKLAVLAGDFLLARASSALASLRNVEVIELLSQVLEHLVTGETMQMTADSRECSSMDNYMKKTFFKTASLIANSCKAIAILGEQPAPVAALAYEYGRHLGLAFQVVDDVLDFTGSSMTLGKPALNDLSQGIATAPVLFAAEEFTGMYDLIWRKFKREGDVEQALKWVQQSNGIERAKQLALQHSLAAIAALEQLPQSDVEHVLISRRALSMLARHVLTRSK</sequence>
<dbReference type="PANTHER" id="PTHR12001:SF69">
    <property type="entry name" value="ALL TRANS-POLYPRENYL-DIPHOSPHATE SYNTHASE PDSS1"/>
    <property type="match status" value="1"/>
</dbReference>
<feature type="region of interest" description="Disordered" evidence="8">
    <location>
        <begin position="164"/>
        <end position="208"/>
    </location>
</feature>
<dbReference type="Pfam" id="PF00348">
    <property type="entry name" value="polyprenyl_synt"/>
    <property type="match status" value="1"/>
</dbReference>
<comment type="cofactor">
    <cofactor evidence="1">
        <name>Mg(2+)</name>
        <dbReference type="ChEBI" id="CHEBI:18420"/>
    </cofactor>
</comment>
<dbReference type="Gene3D" id="1.10.600.10">
    <property type="entry name" value="Farnesyl Diphosphate Synthase"/>
    <property type="match status" value="1"/>
</dbReference>
<keyword evidence="4" id="KW-0479">Metal-binding</keyword>
<keyword evidence="5" id="KW-0460">Magnesium</keyword>
<dbReference type="PANTHER" id="PTHR12001">
    <property type="entry name" value="GERANYLGERANYL PYROPHOSPHATE SYNTHASE"/>
    <property type="match status" value="1"/>
</dbReference>
<name>A0A388M1I8_CHABU</name>
<dbReference type="InterPro" id="IPR000092">
    <property type="entry name" value="Polyprenyl_synt"/>
</dbReference>
<dbReference type="GO" id="GO:0005739">
    <property type="term" value="C:mitochondrion"/>
    <property type="evidence" value="ECO:0007669"/>
    <property type="project" value="EnsemblPlants"/>
</dbReference>
<protein>
    <submittedName>
        <fullName evidence="9">Uncharacterized protein</fullName>
    </submittedName>
</protein>
<reference evidence="9 10" key="1">
    <citation type="journal article" date="2018" name="Cell">
        <title>The Chara Genome: Secondary Complexity and Implications for Plant Terrestrialization.</title>
        <authorList>
            <person name="Nishiyama T."/>
            <person name="Sakayama H."/>
            <person name="Vries J.D."/>
            <person name="Buschmann H."/>
            <person name="Saint-Marcoux D."/>
            <person name="Ullrich K.K."/>
            <person name="Haas F.B."/>
            <person name="Vanderstraeten L."/>
            <person name="Becker D."/>
            <person name="Lang D."/>
            <person name="Vosolsobe S."/>
            <person name="Rombauts S."/>
            <person name="Wilhelmsson P.K.I."/>
            <person name="Janitza P."/>
            <person name="Kern R."/>
            <person name="Heyl A."/>
            <person name="Rumpler F."/>
            <person name="Villalobos L.I.A.C."/>
            <person name="Clay J.M."/>
            <person name="Skokan R."/>
            <person name="Toyoda A."/>
            <person name="Suzuki Y."/>
            <person name="Kagoshima H."/>
            <person name="Schijlen E."/>
            <person name="Tajeshwar N."/>
            <person name="Catarino B."/>
            <person name="Hetherington A.J."/>
            <person name="Saltykova A."/>
            <person name="Bonnot C."/>
            <person name="Breuninger H."/>
            <person name="Symeonidi A."/>
            <person name="Radhakrishnan G.V."/>
            <person name="Van Nieuwerburgh F."/>
            <person name="Deforce D."/>
            <person name="Chang C."/>
            <person name="Karol K.G."/>
            <person name="Hedrich R."/>
            <person name="Ulvskov P."/>
            <person name="Glockner G."/>
            <person name="Delwiche C.F."/>
            <person name="Petrasek J."/>
            <person name="Van de Peer Y."/>
            <person name="Friml J."/>
            <person name="Beilby M."/>
            <person name="Dolan L."/>
            <person name="Kohara Y."/>
            <person name="Sugano S."/>
            <person name="Fujiyama A."/>
            <person name="Delaux P.-M."/>
            <person name="Quint M."/>
            <person name="TheiBen G."/>
            <person name="Hagemann M."/>
            <person name="Harholt J."/>
            <person name="Dunand C."/>
            <person name="Zachgo S."/>
            <person name="Langdale J."/>
            <person name="Maumus F."/>
            <person name="Straeten D.V.D."/>
            <person name="Gould S.B."/>
            <person name="Rensing S.A."/>
        </authorList>
    </citation>
    <scope>NUCLEOTIDE SEQUENCE [LARGE SCALE GENOMIC DNA]</scope>
    <source>
        <strain evidence="9 10">S276</strain>
    </source>
</reference>
<dbReference type="GO" id="GO:0008299">
    <property type="term" value="P:isoprenoid biosynthetic process"/>
    <property type="evidence" value="ECO:0007669"/>
    <property type="project" value="UniProtKB-KW"/>
</dbReference>
<comment type="caution">
    <text evidence="9">The sequence shown here is derived from an EMBL/GenBank/DDBJ whole genome shotgun (WGS) entry which is preliminary data.</text>
</comment>
<dbReference type="SFLD" id="SFLDS00005">
    <property type="entry name" value="Isoprenoid_Synthase_Type_I"/>
    <property type="match status" value="1"/>
</dbReference>
<evidence type="ECO:0000256" key="4">
    <source>
        <dbReference type="ARBA" id="ARBA00022723"/>
    </source>
</evidence>
<comment type="similarity">
    <text evidence="2 7">Belongs to the FPP/GGPP synthase family.</text>
</comment>
<evidence type="ECO:0000256" key="1">
    <source>
        <dbReference type="ARBA" id="ARBA00001946"/>
    </source>
</evidence>
<dbReference type="SUPFAM" id="SSF48576">
    <property type="entry name" value="Terpenoid synthases"/>
    <property type="match status" value="1"/>
</dbReference>
<dbReference type="STRING" id="69332.A0A388M1I8"/>
<dbReference type="GO" id="GO:1990234">
    <property type="term" value="C:transferase complex"/>
    <property type="evidence" value="ECO:0007669"/>
    <property type="project" value="TreeGrafter"/>
</dbReference>
<gene>
    <name evidence="9" type="ORF">CBR_g47123</name>
</gene>
<keyword evidence="3 7" id="KW-0808">Transferase</keyword>
<dbReference type="GO" id="GO:0009507">
    <property type="term" value="C:chloroplast"/>
    <property type="evidence" value="ECO:0007669"/>
    <property type="project" value="EnsemblPlants"/>
</dbReference>
<dbReference type="EMBL" id="BFEA01000671">
    <property type="protein sequence ID" value="GBG88424.1"/>
    <property type="molecule type" value="Genomic_DNA"/>
</dbReference>
<evidence type="ECO:0000256" key="6">
    <source>
        <dbReference type="ARBA" id="ARBA00023229"/>
    </source>
</evidence>
<dbReference type="Gramene" id="GBG88424">
    <property type="protein sequence ID" value="GBG88424"/>
    <property type="gene ID" value="CBR_g47123"/>
</dbReference>
<feature type="compositionally biased region" description="Low complexity" evidence="8">
    <location>
        <begin position="169"/>
        <end position="199"/>
    </location>
</feature>
<dbReference type="PROSITE" id="PS00444">
    <property type="entry name" value="POLYPRENYL_SYNTHASE_2"/>
    <property type="match status" value="1"/>
</dbReference>
<evidence type="ECO:0000256" key="7">
    <source>
        <dbReference type="RuleBase" id="RU004466"/>
    </source>
</evidence>
<dbReference type="Proteomes" id="UP000265515">
    <property type="component" value="Unassembled WGS sequence"/>
</dbReference>
<organism evidence="9 10">
    <name type="scientific">Chara braunii</name>
    <name type="common">Braun's stonewort</name>
    <dbReference type="NCBI Taxonomy" id="69332"/>
    <lineage>
        <taxon>Eukaryota</taxon>
        <taxon>Viridiplantae</taxon>
        <taxon>Streptophyta</taxon>
        <taxon>Charophyceae</taxon>
        <taxon>Charales</taxon>
        <taxon>Characeae</taxon>
        <taxon>Chara</taxon>
    </lineage>
</organism>
<evidence type="ECO:0000256" key="8">
    <source>
        <dbReference type="SAM" id="MobiDB-lite"/>
    </source>
</evidence>
<keyword evidence="6" id="KW-0414">Isoprene biosynthesis</keyword>
<evidence type="ECO:0000256" key="5">
    <source>
        <dbReference type="ARBA" id="ARBA00022842"/>
    </source>
</evidence>
<dbReference type="GO" id="GO:0046872">
    <property type="term" value="F:metal ion binding"/>
    <property type="evidence" value="ECO:0007669"/>
    <property type="project" value="UniProtKB-KW"/>
</dbReference>
<proteinExistence type="inferred from homology"/>
<evidence type="ECO:0000313" key="9">
    <source>
        <dbReference type="EMBL" id="GBG88424.1"/>
    </source>
</evidence>
<dbReference type="OMA" id="AFDYYLH"/>
<dbReference type="CDD" id="cd00685">
    <property type="entry name" value="Trans_IPPS_HT"/>
    <property type="match status" value="1"/>
</dbReference>
<feature type="region of interest" description="Disordered" evidence="8">
    <location>
        <begin position="36"/>
        <end position="58"/>
    </location>
</feature>
<accession>A0A388M1I8</accession>
<keyword evidence="10" id="KW-1185">Reference proteome</keyword>
<dbReference type="AlphaFoldDB" id="A0A388M1I8"/>
<evidence type="ECO:0000256" key="3">
    <source>
        <dbReference type="ARBA" id="ARBA00022679"/>
    </source>
</evidence>
<dbReference type="OrthoDB" id="9927103at2759"/>
<dbReference type="InterPro" id="IPR008949">
    <property type="entry name" value="Isoprenoid_synthase_dom_sf"/>
</dbReference>
<dbReference type="GO" id="GO:0004161">
    <property type="term" value="F:dimethylallyltranstransferase activity"/>
    <property type="evidence" value="ECO:0007669"/>
    <property type="project" value="EnsemblPlants"/>
</dbReference>
<dbReference type="GO" id="GO:0006744">
    <property type="term" value="P:ubiquinone biosynthetic process"/>
    <property type="evidence" value="ECO:0007669"/>
    <property type="project" value="EnsemblPlants"/>
</dbReference>
<evidence type="ECO:0000256" key="2">
    <source>
        <dbReference type="ARBA" id="ARBA00006706"/>
    </source>
</evidence>
<dbReference type="InterPro" id="IPR033749">
    <property type="entry name" value="Polyprenyl_synt_CS"/>
</dbReference>
<dbReference type="PROSITE" id="PS00723">
    <property type="entry name" value="POLYPRENYL_SYNTHASE_1"/>
    <property type="match status" value="1"/>
</dbReference>
<evidence type="ECO:0000313" key="10">
    <source>
        <dbReference type="Proteomes" id="UP000265515"/>
    </source>
</evidence>